<dbReference type="EMBL" id="KM113517">
    <property type="protein sequence ID" value="AIT70103.1"/>
    <property type="molecule type" value="mRNA"/>
</dbReference>
<dbReference type="InterPro" id="IPR015884">
    <property type="entry name" value="Malic_enzyme_CS"/>
</dbReference>
<feature type="binding site" evidence="6">
    <location>
        <position position="447"/>
    </location>
    <ligand>
        <name>(S)-malate</name>
        <dbReference type="ChEBI" id="CHEBI:15589"/>
    </ligand>
</feature>
<dbReference type="Gene3D" id="3.40.50.10380">
    <property type="entry name" value="Malic enzyme, N-terminal domain"/>
    <property type="match status" value="1"/>
</dbReference>
<feature type="active site" description="Proton donor" evidence="5">
    <location>
        <position position="93"/>
    </location>
</feature>
<comment type="cofactor">
    <cofactor evidence="1">
        <name>Mn(2+)</name>
        <dbReference type="ChEBI" id="CHEBI:29035"/>
    </cofactor>
</comment>
<gene>
    <name evidence="11" type="primary">me</name>
</gene>
<dbReference type="SUPFAM" id="SSF53223">
    <property type="entry name" value="Aminoacid dehydrogenase-like, N-terminal domain"/>
    <property type="match status" value="1"/>
</dbReference>
<dbReference type="GO" id="GO:0051287">
    <property type="term" value="F:NAD binding"/>
    <property type="evidence" value="ECO:0007669"/>
    <property type="project" value="InterPro"/>
</dbReference>
<name>A0A097IUH2_9FLOR</name>
<reference evidence="11" key="1">
    <citation type="journal article" date="2014" name="PLoS ONE">
        <title>Phylogeny of c4-photosynthesis enzymes based on algal transcriptomic and genomic data supports an archaeal/proteobacterial origin and multiple duplication for most c4-related genes.</title>
        <authorList>
            <person name="Chi S."/>
            <person name="Wu S."/>
            <person name="Yu J."/>
            <person name="Wang X."/>
            <person name="Tang X."/>
            <person name="Liu T."/>
        </authorList>
    </citation>
    <scope>NUCLEOTIDE SEQUENCE</scope>
    <source>
        <strain evidence="11">LJPN-2003590</strain>
    </source>
</reference>
<keyword evidence="4 8" id="KW-0560">Oxidoreductase</keyword>
<dbReference type="NCBIfam" id="NF010052">
    <property type="entry name" value="PRK13529.1"/>
    <property type="match status" value="1"/>
</dbReference>
<evidence type="ECO:0000256" key="1">
    <source>
        <dbReference type="ARBA" id="ARBA00001936"/>
    </source>
</evidence>
<accession>A0A097IUH2</accession>
<dbReference type="SMART" id="SM00919">
    <property type="entry name" value="Malic_M"/>
    <property type="match status" value="1"/>
</dbReference>
<dbReference type="GO" id="GO:0006108">
    <property type="term" value="P:malate metabolic process"/>
    <property type="evidence" value="ECO:0007669"/>
    <property type="project" value="TreeGrafter"/>
</dbReference>
<evidence type="ECO:0000259" key="10">
    <source>
        <dbReference type="SMART" id="SM01274"/>
    </source>
</evidence>
<dbReference type="InterPro" id="IPR012301">
    <property type="entry name" value="Malic_N_dom"/>
</dbReference>
<dbReference type="SMART" id="SM01274">
    <property type="entry name" value="malic"/>
    <property type="match status" value="1"/>
</dbReference>
<feature type="active site" description="Proton donor" evidence="5">
    <location>
        <position position="164"/>
    </location>
</feature>
<feature type="binding site" evidence="7">
    <location>
        <position position="236"/>
    </location>
    <ligand>
        <name>a divalent metal cation</name>
        <dbReference type="ChEBI" id="CHEBI:60240"/>
    </ligand>
</feature>
<dbReference type="InterPro" id="IPR001891">
    <property type="entry name" value="Malic_OxRdtase"/>
</dbReference>
<dbReference type="PANTHER" id="PTHR23406">
    <property type="entry name" value="MALIC ENZYME-RELATED"/>
    <property type="match status" value="1"/>
</dbReference>
<dbReference type="Pfam" id="PF00390">
    <property type="entry name" value="malic"/>
    <property type="match status" value="1"/>
</dbReference>
<sequence>MTSQRRLGVIHDPALNRGTAFSTDERERLLLRGLVPPRQQPLHHQVKRVMETYMTQRTNLDKFQFLSLLMDRNTVLFYRCLVDHFEQLAPIVYTPVVGEACLKFHAIYRRTRGMYFSLLDRPHFRTMVYNWPIDDVDVIVVTDGSRVLSLGDLGCNSMNIPIGKLSLYVSAAGISPSRTLPIVLDVGTDNLQLRENPLYLGLNRPRLRGKAYYDLLDEWMSAIRHRWPNTLIQFEDFASEAAEKLLDRYRVSSAPCFNDDIQSTGSIAIAALLSSLRAREKSMRDIKDDRIVCVGAGSAGVGVCEGLVQAMQYYGMAKQDAYRNFYLLDENGLLGRGRPLIGNRVNFSRDDLQDGMSLVDVVKAVKPTVLLGLSGVGGLFTEDVVREMAKHVEKPVIFPMSNPSVSSECTPEQAFNWTDGRAVVATGSPFENVTLKDGSIGYTNQANNVYSFPGLGLAVTVARISCVTDEMFLAAGRHVAQLSSDEEVRKGILFPPVTQLRDVSAEIAAAVVFVARAAGLVRRRLPDMAWESHDSMVQYMKSQMWEPKYGHLVAK</sequence>
<evidence type="ECO:0000256" key="2">
    <source>
        <dbReference type="ARBA" id="ARBA00008785"/>
    </source>
</evidence>
<dbReference type="Gene3D" id="3.40.50.720">
    <property type="entry name" value="NAD(P)-binding Rossmann-like Domain"/>
    <property type="match status" value="1"/>
</dbReference>
<evidence type="ECO:0000256" key="3">
    <source>
        <dbReference type="ARBA" id="ARBA00022723"/>
    </source>
</evidence>
<dbReference type="InterPro" id="IPR036291">
    <property type="entry name" value="NAD(P)-bd_dom_sf"/>
</dbReference>
<dbReference type="Pfam" id="PF03949">
    <property type="entry name" value="Malic_M"/>
    <property type="match status" value="1"/>
</dbReference>
<dbReference type="SUPFAM" id="SSF51735">
    <property type="entry name" value="NAD(P)-binding Rossmann-fold domains"/>
    <property type="match status" value="1"/>
</dbReference>
<dbReference type="AlphaFoldDB" id="A0A097IUH2"/>
<dbReference type="InterPro" id="IPR037062">
    <property type="entry name" value="Malic_N_dom_sf"/>
</dbReference>
<comment type="cofactor">
    <cofactor evidence="7">
        <name>Mg(2+)</name>
        <dbReference type="ChEBI" id="CHEBI:18420"/>
    </cofactor>
    <cofactor evidence="7">
        <name>Mn(2+)</name>
        <dbReference type="ChEBI" id="CHEBI:29035"/>
    </cofactor>
    <text evidence="7">Divalent metal cations. Prefers magnesium or manganese.</text>
</comment>
<evidence type="ECO:0000259" key="9">
    <source>
        <dbReference type="SMART" id="SM00919"/>
    </source>
</evidence>
<feature type="binding site" evidence="7">
    <location>
        <position position="235"/>
    </location>
    <ligand>
        <name>a divalent metal cation</name>
        <dbReference type="ChEBI" id="CHEBI:60240"/>
    </ligand>
</feature>
<feature type="binding site" evidence="7">
    <location>
        <position position="260"/>
    </location>
    <ligand>
        <name>a divalent metal cation</name>
        <dbReference type="ChEBI" id="CHEBI:60240"/>
    </ligand>
</feature>
<dbReference type="GO" id="GO:0005739">
    <property type="term" value="C:mitochondrion"/>
    <property type="evidence" value="ECO:0007669"/>
    <property type="project" value="TreeGrafter"/>
</dbReference>
<evidence type="ECO:0000313" key="11">
    <source>
        <dbReference type="EMBL" id="AIT70103.1"/>
    </source>
</evidence>
<feature type="binding site" evidence="6">
    <location>
        <position position="402"/>
    </location>
    <ligand>
        <name>(S)-malate</name>
        <dbReference type="ChEBI" id="CHEBI:15589"/>
    </ligand>
</feature>
<feature type="domain" description="Malic enzyme N-terminal" evidence="10">
    <location>
        <begin position="70"/>
        <end position="250"/>
    </location>
</feature>
<comment type="similarity">
    <text evidence="2 8">Belongs to the malic enzymes family.</text>
</comment>
<evidence type="ECO:0000256" key="5">
    <source>
        <dbReference type="PIRSR" id="PIRSR000106-1"/>
    </source>
</evidence>
<dbReference type="PROSITE" id="PS00331">
    <property type="entry name" value="MALIC_ENZYMES"/>
    <property type="match status" value="1"/>
</dbReference>
<protein>
    <recommendedName>
        <fullName evidence="8">Malic enzyme</fullName>
    </recommendedName>
</protein>
<evidence type="ECO:0000256" key="7">
    <source>
        <dbReference type="PIRSR" id="PIRSR000106-3"/>
    </source>
</evidence>
<feature type="domain" description="Malic enzyme NAD-binding" evidence="9">
    <location>
        <begin position="261"/>
        <end position="516"/>
    </location>
</feature>
<evidence type="ECO:0000256" key="4">
    <source>
        <dbReference type="ARBA" id="ARBA00023002"/>
    </source>
</evidence>
<evidence type="ECO:0000256" key="6">
    <source>
        <dbReference type="PIRSR" id="PIRSR000106-2"/>
    </source>
</evidence>
<dbReference type="GO" id="GO:0046872">
    <property type="term" value="F:metal ion binding"/>
    <property type="evidence" value="ECO:0007669"/>
    <property type="project" value="UniProtKB-KW"/>
</dbReference>
<feature type="binding site" evidence="6">
    <location>
        <position position="146"/>
    </location>
    <ligand>
        <name>(S)-malate</name>
        <dbReference type="ChEBI" id="CHEBI:15589"/>
    </ligand>
</feature>
<proteinExistence type="evidence at transcript level"/>
<evidence type="ECO:0000256" key="8">
    <source>
        <dbReference type="RuleBase" id="RU003426"/>
    </source>
</evidence>
<dbReference type="GO" id="GO:0004471">
    <property type="term" value="F:malate dehydrogenase (decarboxylating) (NAD+) activity"/>
    <property type="evidence" value="ECO:0007669"/>
    <property type="project" value="TreeGrafter"/>
</dbReference>
<dbReference type="PIRSF" id="PIRSF000106">
    <property type="entry name" value="ME"/>
    <property type="match status" value="1"/>
</dbReference>
<dbReference type="InterPro" id="IPR012302">
    <property type="entry name" value="Malic_NAD-bd"/>
</dbReference>
<keyword evidence="3 7" id="KW-0479">Metal-binding</keyword>
<dbReference type="PRINTS" id="PR00072">
    <property type="entry name" value="MALOXRDTASE"/>
</dbReference>
<organism evidence="11">
    <name type="scientific">Gracilaria blodgettii</name>
    <dbReference type="NCBI Taxonomy" id="203266"/>
    <lineage>
        <taxon>Eukaryota</taxon>
        <taxon>Rhodophyta</taxon>
        <taxon>Florideophyceae</taxon>
        <taxon>Rhodymeniophycidae</taxon>
        <taxon>Gracilariales</taxon>
        <taxon>Gracilariaceae</taxon>
        <taxon>Gracilaria</taxon>
    </lineage>
</organism>
<dbReference type="InterPro" id="IPR046346">
    <property type="entry name" value="Aminoacid_DH-like_N_sf"/>
</dbReference>
<dbReference type="PANTHER" id="PTHR23406:SF32">
    <property type="entry name" value="NADP-DEPENDENT MALIC ENZYME"/>
    <property type="match status" value="1"/>
</dbReference>